<dbReference type="OrthoDB" id="9816469at2"/>
<feature type="modified residue" description="4-aspartylphosphate" evidence="5">
    <location>
        <position position="90"/>
    </location>
</feature>
<dbReference type="SUPFAM" id="SSF52172">
    <property type="entry name" value="CheY-like"/>
    <property type="match status" value="1"/>
</dbReference>
<dbReference type="SMART" id="SM00421">
    <property type="entry name" value="HTH_LUXR"/>
    <property type="match status" value="1"/>
</dbReference>
<evidence type="ECO:0000259" key="6">
    <source>
        <dbReference type="PROSITE" id="PS50043"/>
    </source>
</evidence>
<dbReference type="Gene3D" id="3.40.50.2300">
    <property type="match status" value="1"/>
</dbReference>
<proteinExistence type="predicted"/>
<dbReference type="CDD" id="cd06170">
    <property type="entry name" value="LuxR_C_like"/>
    <property type="match status" value="1"/>
</dbReference>
<dbReference type="AlphaFoldDB" id="A0A1W6YXX5"/>
<dbReference type="InterPro" id="IPR000792">
    <property type="entry name" value="Tscrpt_reg_LuxR_C"/>
</dbReference>
<keyword evidence="9" id="KW-1185">Reference proteome</keyword>
<dbReference type="GO" id="GO:0003677">
    <property type="term" value="F:DNA binding"/>
    <property type="evidence" value="ECO:0007669"/>
    <property type="project" value="UniProtKB-KW"/>
</dbReference>
<evidence type="ECO:0000256" key="1">
    <source>
        <dbReference type="ARBA" id="ARBA00022553"/>
    </source>
</evidence>
<dbReference type="PANTHER" id="PTHR43214:SF41">
    <property type="entry name" value="NITRATE_NITRITE RESPONSE REGULATOR PROTEIN NARP"/>
    <property type="match status" value="1"/>
</dbReference>
<dbReference type="SMART" id="SM00448">
    <property type="entry name" value="REC"/>
    <property type="match status" value="1"/>
</dbReference>
<dbReference type="SUPFAM" id="SSF46894">
    <property type="entry name" value="C-terminal effector domain of the bipartite response regulators"/>
    <property type="match status" value="1"/>
</dbReference>
<sequence>MRSRRVPCPVRWPPAPPLRAVQAARRTRSNDEVHVQRVGTVVIVDDHPMIRFAVRTVLEQNGWEVVAEAATGVDALSAARQHRPDLIILDIGIPKMDGLMVINRLRADGRGHKPGIVVLSAQNPEHLAARCLHAGATGFVYKGKELQELVGAAKAVLRGNTYFPSVALHPCGERGAAMSEAALIEQLSDRELVVLQHLARGALNKTIAATLMLSEKTVSTYKSRLQEKLNAATLLELTDIARRNGLV</sequence>
<evidence type="ECO:0000313" key="9">
    <source>
        <dbReference type="Proteomes" id="UP000194139"/>
    </source>
</evidence>
<name>A0A1W6YXX5_9BORD</name>
<dbReference type="Pfam" id="PF00072">
    <property type="entry name" value="Response_reg"/>
    <property type="match status" value="1"/>
</dbReference>
<dbReference type="GO" id="GO:0006355">
    <property type="term" value="P:regulation of DNA-templated transcription"/>
    <property type="evidence" value="ECO:0007669"/>
    <property type="project" value="InterPro"/>
</dbReference>
<dbReference type="PROSITE" id="PS50110">
    <property type="entry name" value="RESPONSE_REGULATORY"/>
    <property type="match status" value="1"/>
</dbReference>
<organism evidence="8 9">
    <name type="scientific">Bordetella genomosp. 9</name>
    <dbReference type="NCBI Taxonomy" id="1416803"/>
    <lineage>
        <taxon>Bacteria</taxon>
        <taxon>Pseudomonadati</taxon>
        <taxon>Pseudomonadota</taxon>
        <taxon>Betaproteobacteria</taxon>
        <taxon>Burkholderiales</taxon>
        <taxon>Alcaligenaceae</taxon>
        <taxon>Bordetella</taxon>
    </lineage>
</organism>
<evidence type="ECO:0008006" key="10">
    <source>
        <dbReference type="Google" id="ProtNLM"/>
    </source>
</evidence>
<dbReference type="InterPro" id="IPR001789">
    <property type="entry name" value="Sig_transdc_resp-reg_receiver"/>
</dbReference>
<keyword evidence="3" id="KW-0238">DNA-binding</keyword>
<accession>A0A1W6YXX5</accession>
<reference evidence="8 9" key="1">
    <citation type="submission" date="2017-05" db="EMBL/GenBank/DDBJ databases">
        <title>Complete and WGS of Bordetella genogroups.</title>
        <authorList>
            <person name="Spilker T."/>
            <person name="LiPuma J."/>
        </authorList>
    </citation>
    <scope>NUCLEOTIDE SEQUENCE [LARGE SCALE GENOMIC DNA]</scope>
    <source>
        <strain evidence="8 9">AU17164</strain>
    </source>
</reference>
<dbReference type="Pfam" id="PF00196">
    <property type="entry name" value="GerE"/>
    <property type="match status" value="1"/>
</dbReference>
<evidence type="ECO:0000256" key="2">
    <source>
        <dbReference type="ARBA" id="ARBA00023015"/>
    </source>
</evidence>
<evidence type="ECO:0000256" key="4">
    <source>
        <dbReference type="ARBA" id="ARBA00023163"/>
    </source>
</evidence>
<evidence type="ECO:0000259" key="7">
    <source>
        <dbReference type="PROSITE" id="PS50110"/>
    </source>
</evidence>
<evidence type="ECO:0000313" key="8">
    <source>
        <dbReference type="EMBL" id="ARP85749.1"/>
    </source>
</evidence>
<protein>
    <recommendedName>
        <fullName evidence="10">DNA-binding response regulator</fullName>
    </recommendedName>
</protein>
<keyword evidence="4" id="KW-0804">Transcription</keyword>
<gene>
    <name evidence="8" type="ORF">CAL13_05660</name>
</gene>
<dbReference type="InterPro" id="IPR039420">
    <property type="entry name" value="WalR-like"/>
</dbReference>
<feature type="domain" description="Response regulatory" evidence="7">
    <location>
        <begin position="40"/>
        <end position="157"/>
    </location>
</feature>
<dbReference type="EMBL" id="CP021109">
    <property type="protein sequence ID" value="ARP85749.1"/>
    <property type="molecule type" value="Genomic_DNA"/>
</dbReference>
<dbReference type="PROSITE" id="PS00622">
    <property type="entry name" value="HTH_LUXR_1"/>
    <property type="match status" value="1"/>
</dbReference>
<evidence type="ECO:0000256" key="3">
    <source>
        <dbReference type="ARBA" id="ARBA00023125"/>
    </source>
</evidence>
<dbReference type="GO" id="GO:0000160">
    <property type="term" value="P:phosphorelay signal transduction system"/>
    <property type="evidence" value="ECO:0007669"/>
    <property type="project" value="InterPro"/>
</dbReference>
<feature type="domain" description="HTH luxR-type" evidence="6">
    <location>
        <begin position="180"/>
        <end position="245"/>
    </location>
</feature>
<evidence type="ECO:0000256" key="5">
    <source>
        <dbReference type="PROSITE-ProRule" id="PRU00169"/>
    </source>
</evidence>
<dbReference type="PANTHER" id="PTHR43214">
    <property type="entry name" value="TWO-COMPONENT RESPONSE REGULATOR"/>
    <property type="match status" value="1"/>
</dbReference>
<dbReference type="InterPro" id="IPR058245">
    <property type="entry name" value="NreC/VraR/RcsB-like_REC"/>
</dbReference>
<dbReference type="InterPro" id="IPR016032">
    <property type="entry name" value="Sig_transdc_resp-reg_C-effctor"/>
</dbReference>
<keyword evidence="1 5" id="KW-0597">Phosphoprotein</keyword>
<dbReference type="PRINTS" id="PR00038">
    <property type="entry name" value="HTHLUXR"/>
</dbReference>
<dbReference type="PROSITE" id="PS50043">
    <property type="entry name" value="HTH_LUXR_2"/>
    <property type="match status" value="1"/>
</dbReference>
<dbReference type="InterPro" id="IPR011006">
    <property type="entry name" value="CheY-like_superfamily"/>
</dbReference>
<keyword evidence="2" id="KW-0805">Transcription regulation</keyword>
<dbReference type="CDD" id="cd17535">
    <property type="entry name" value="REC_NarL-like"/>
    <property type="match status" value="1"/>
</dbReference>
<dbReference type="Proteomes" id="UP000194139">
    <property type="component" value="Chromosome"/>
</dbReference>